<proteinExistence type="predicted"/>
<reference evidence="1" key="1">
    <citation type="submission" date="2022-08" db="EMBL/GenBank/DDBJ databases">
        <title>Genome Sequence of Fusarium decemcellulare.</title>
        <authorList>
            <person name="Buettner E."/>
        </authorList>
    </citation>
    <scope>NUCLEOTIDE SEQUENCE</scope>
    <source>
        <strain evidence="1">Babe19</strain>
    </source>
</reference>
<dbReference type="EMBL" id="JANRMS010000270">
    <property type="protein sequence ID" value="KAJ3542908.1"/>
    <property type="molecule type" value="Genomic_DNA"/>
</dbReference>
<evidence type="ECO:0000313" key="2">
    <source>
        <dbReference type="Proteomes" id="UP001148629"/>
    </source>
</evidence>
<name>A0ACC1SMR3_9HYPO</name>
<evidence type="ECO:0000313" key="1">
    <source>
        <dbReference type="EMBL" id="KAJ3542908.1"/>
    </source>
</evidence>
<organism evidence="1 2">
    <name type="scientific">Fusarium decemcellulare</name>
    <dbReference type="NCBI Taxonomy" id="57161"/>
    <lineage>
        <taxon>Eukaryota</taxon>
        <taxon>Fungi</taxon>
        <taxon>Dikarya</taxon>
        <taxon>Ascomycota</taxon>
        <taxon>Pezizomycotina</taxon>
        <taxon>Sordariomycetes</taxon>
        <taxon>Hypocreomycetidae</taxon>
        <taxon>Hypocreales</taxon>
        <taxon>Nectriaceae</taxon>
        <taxon>Fusarium</taxon>
        <taxon>Fusarium decemcellulare species complex</taxon>
    </lineage>
</organism>
<dbReference type="Proteomes" id="UP001148629">
    <property type="component" value="Unassembled WGS sequence"/>
</dbReference>
<comment type="caution">
    <text evidence="1">The sequence shown here is derived from an EMBL/GenBank/DDBJ whole genome shotgun (WGS) entry which is preliminary data.</text>
</comment>
<sequence length="380" mass="44436">MGWFDCYCAFCAGPFHDAHELWTIFLEKWTDSNQWPDGFPLFEDDYPNSSPYVKISGKDGEFWDSFVCVTPDYVGPETDGVFQILSWNRELSLREEHFIPIHKACLSFVCRHNDITPRELWESCYGESSKGRCGPDDDGLITCVDYYYMNRRNQDAFAYALKDRKTKLFSPESMVDCNWLLARPTLLPALQPLQPSTIEMASPDVRRVFGVPELLDAILGYVADVPAEVMEEELKQSQDDFDAPSAIIAAKALLALTQVDRWFYHEIVTKRQFLFLEAARNFGWMLPFTPDDWSDSKWTNDWFKNSGQKSHIDWRAHMLTCLNTNTPHVWNRWRFHKMAVQFARGTSRFRNETRPDWYWNAGKLGFKPNMEPPTHEEWEL</sequence>
<protein>
    <submittedName>
        <fullName evidence="1">Uncharacterized protein</fullName>
    </submittedName>
</protein>
<keyword evidence="2" id="KW-1185">Reference proteome</keyword>
<accession>A0ACC1SMR3</accession>
<gene>
    <name evidence="1" type="ORF">NM208_g3852</name>
</gene>